<evidence type="ECO:0000256" key="9">
    <source>
        <dbReference type="ARBA" id="ARBA00022842"/>
    </source>
</evidence>
<dbReference type="InterPro" id="IPR036890">
    <property type="entry name" value="HATPase_C_sf"/>
</dbReference>
<keyword evidence="7" id="KW-0378">Hydrolase</keyword>
<evidence type="ECO:0000256" key="10">
    <source>
        <dbReference type="ARBA" id="ARBA00022912"/>
    </source>
</evidence>
<evidence type="ECO:0000256" key="14">
    <source>
        <dbReference type="ARBA" id="ARBA00075117"/>
    </source>
</evidence>
<keyword evidence="2" id="KW-0597">Phosphoprotein</keyword>
<dbReference type="SUPFAM" id="SSF55781">
    <property type="entry name" value="GAF domain-like"/>
    <property type="match status" value="1"/>
</dbReference>
<evidence type="ECO:0000256" key="1">
    <source>
        <dbReference type="ARBA" id="ARBA00013081"/>
    </source>
</evidence>
<dbReference type="STRING" id="67386.AQI95_41115"/>
<dbReference type="SUPFAM" id="SSF55874">
    <property type="entry name" value="ATPase domain of HSP90 chaperone/DNA topoisomerase II/histidine kinase"/>
    <property type="match status" value="1"/>
</dbReference>
<name>A0A101NSS0_9ACTN</name>
<evidence type="ECO:0000256" key="11">
    <source>
        <dbReference type="ARBA" id="ARBA00023211"/>
    </source>
</evidence>
<dbReference type="SUPFAM" id="SSF81606">
    <property type="entry name" value="PP2C-like"/>
    <property type="match status" value="1"/>
</dbReference>
<keyword evidence="6" id="KW-0418">Kinase</keyword>
<dbReference type="PANTHER" id="PTHR43156:SF2">
    <property type="entry name" value="STAGE II SPORULATION PROTEIN E"/>
    <property type="match status" value="1"/>
</dbReference>
<gene>
    <name evidence="18" type="ORF">AQI95_41115</name>
</gene>
<evidence type="ECO:0000256" key="13">
    <source>
        <dbReference type="ARBA" id="ARBA00056274"/>
    </source>
</evidence>
<dbReference type="Pfam" id="PF07228">
    <property type="entry name" value="SpoIIE"/>
    <property type="match status" value="1"/>
</dbReference>
<evidence type="ECO:0000256" key="5">
    <source>
        <dbReference type="ARBA" id="ARBA00022741"/>
    </source>
</evidence>
<dbReference type="Pfam" id="PF13581">
    <property type="entry name" value="HATPase_c_2"/>
    <property type="match status" value="1"/>
</dbReference>
<keyword evidence="11" id="KW-0464">Manganese</keyword>
<keyword evidence="4" id="KW-0479">Metal-binding</keyword>
<organism evidence="18 19">
    <name type="scientific">Streptomyces yokosukanensis</name>
    <dbReference type="NCBI Taxonomy" id="67386"/>
    <lineage>
        <taxon>Bacteria</taxon>
        <taxon>Bacillati</taxon>
        <taxon>Actinomycetota</taxon>
        <taxon>Actinomycetes</taxon>
        <taxon>Kitasatosporales</taxon>
        <taxon>Streptomycetaceae</taxon>
        <taxon>Streptomyces</taxon>
    </lineage>
</organism>
<feature type="domain" description="GAF" evidence="16">
    <location>
        <begin position="209"/>
        <end position="396"/>
    </location>
</feature>
<evidence type="ECO:0000259" key="16">
    <source>
        <dbReference type="SMART" id="SM00065"/>
    </source>
</evidence>
<evidence type="ECO:0000313" key="18">
    <source>
        <dbReference type="EMBL" id="KUM98665.1"/>
    </source>
</evidence>
<evidence type="ECO:0000256" key="7">
    <source>
        <dbReference type="ARBA" id="ARBA00022801"/>
    </source>
</evidence>
<dbReference type="Gene3D" id="3.60.40.10">
    <property type="entry name" value="PPM-type phosphatase domain"/>
    <property type="match status" value="1"/>
</dbReference>
<protein>
    <recommendedName>
        <fullName evidence="1">protein-serine/threonine phosphatase</fullName>
        <ecNumber evidence="1">3.1.3.16</ecNumber>
    </recommendedName>
    <alternativeName>
        <fullName evidence="15">Protein-serine/threonine phosphatase</fullName>
    </alternativeName>
    <alternativeName>
        <fullName evidence="14">Serine/threonine-protein kinase</fullName>
    </alternativeName>
</protein>
<dbReference type="InterPro" id="IPR052016">
    <property type="entry name" value="Bact_Sigma-Reg"/>
</dbReference>
<dbReference type="InterPro" id="IPR029016">
    <property type="entry name" value="GAF-like_dom_sf"/>
</dbReference>
<keyword evidence="9" id="KW-0460">Magnesium</keyword>
<dbReference type="Proteomes" id="UP000053127">
    <property type="component" value="Unassembled WGS sequence"/>
</dbReference>
<feature type="domain" description="PPM-type phosphatase" evidence="17">
    <location>
        <begin position="417"/>
        <end position="637"/>
    </location>
</feature>
<dbReference type="AlphaFoldDB" id="A0A101NSS0"/>
<dbReference type="GO" id="GO:0016301">
    <property type="term" value="F:kinase activity"/>
    <property type="evidence" value="ECO:0007669"/>
    <property type="project" value="UniProtKB-KW"/>
</dbReference>
<dbReference type="Pfam" id="PF13185">
    <property type="entry name" value="GAF_2"/>
    <property type="match status" value="1"/>
</dbReference>
<proteinExistence type="predicted"/>
<sequence length="777" mass="82772">MLQWSHAATELLDRTAPEVCGQPVAQLVEAVHQSPGAPGEKRAPAAGQAVLRHRSGRLVEVAYHALRLDGSSDVLVLAAPIQSASDWGLGAAFMRALLAQDWAGITVHDTDLSIVRTNRAAGTSSGAGAAVGGRLRDIVTPEDADGAEAALRRVLDTGEPLIDREQRARSQRVPGRECAVSLSAFRLEDEEGRPSGVVAVFTDSAERERRRDLRHEASVRIGSSLDVLRTAQDLVDVLVPAFGDLAWASLADPVLEGDEPPKLAGAGSWHMRRVAAASVGPWPAGFGPPGIADPPMPDLPVLRRVQRGETVLVSDRASALAMAEDHPGIIPLLIPENGHSAVSAPLFARGLVLGAVAVWRTERPEAFDQTDADLLSEIASRAALSVDNARRYTREHRAAVALQQRLLPRATTDDPAAETAGLYRPASGGADIGGDWFDVIPLPSLRVAFVIGDVVGHGLHATATMGRLRTAVQTLAELEMEPDELLTHVDDLVQQLAGEAPHGHQEAVGATCLYAVYDPVTCHCALASAGHLPPVVARPDEAAHVVEVSPGPPLGVGGMPFEVTEIDLPPGSVLALYTNGLVTPDHHDLGAGIRHLTENLGALYRSDRPLDDIGRALLATTGNTPPRDDIALLLARTRAVPTDNIASWEFPTDPAIVADAREAATRQLAAWELEDVAFTTELMVSELVTNAIRYSRGPVGLRLIRDKTLVCEVSDPSNTQPRLRRARTTDEGGRGLFLVAQLAARWGCRYSRSGKTIWAEQPLTTTTTPARLSNAEL</sequence>
<dbReference type="InterPro" id="IPR036457">
    <property type="entry name" value="PPM-type-like_dom_sf"/>
</dbReference>
<reference evidence="18 19" key="1">
    <citation type="submission" date="2015-10" db="EMBL/GenBank/DDBJ databases">
        <title>Draft genome sequence of Streptomyces yokosukanensis DSM 40224, type strain for the species Streptomyces yokosukanensis.</title>
        <authorList>
            <person name="Ruckert C."/>
            <person name="Winkler A."/>
            <person name="Kalinowski J."/>
            <person name="Kampfer P."/>
            <person name="Glaeser S."/>
        </authorList>
    </citation>
    <scope>NUCLEOTIDE SEQUENCE [LARGE SCALE GENOMIC DNA]</scope>
    <source>
        <strain evidence="18 19">DSM 40224</strain>
    </source>
</reference>
<evidence type="ECO:0000256" key="8">
    <source>
        <dbReference type="ARBA" id="ARBA00022840"/>
    </source>
</evidence>
<dbReference type="FunFam" id="3.30.565.10:FF:000028">
    <property type="entry name" value="PAS sensor protein"/>
    <property type="match status" value="1"/>
</dbReference>
<evidence type="ECO:0000256" key="6">
    <source>
        <dbReference type="ARBA" id="ARBA00022777"/>
    </source>
</evidence>
<dbReference type="GO" id="GO:0004722">
    <property type="term" value="F:protein serine/threonine phosphatase activity"/>
    <property type="evidence" value="ECO:0007669"/>
    <property type="project" value="UniProtKB-EC"/>
</dbReference>
<evidence type="ECO:0000313" key="19">
    <source>
        <dbReference type="Proteomes" id="UP000053127"/>
    </source>
</evidence>
<keyword evidence="3" id="KW-0808">Transferase</keyword>
<dbReference type="FunFam" id="3.60.40.10:FF:000005">
    <property type="entry name" value="Serine/threonine protein phosphatase"/>
    <property type="match status" value="1"/>
</dbReference>
<dbReference type="EMBL" id="LMWN01000076">
    <property type="protein sequence ID" value="KUM98665.1"/>
    <property type="molecule type" value="Genomic_DNA"/>
</dbReference>
<dbReference type="SMART" id="SM00331">
    <property type="entry name" value="PP2C_SIG"/>
    <property type="match status" value="1"/>
</dbReference>
<dbReference type="EC" id="3.1.3.16" evidence="1"/>
<keyword evidence="8" id="KW-0067">ATP-binding</keyword>
<dbReference type="PANTHER" id="PTHR43156">
    <property type="entry name" value="STAGE II SPORULATION PROTEIN E-RELATED"/>
    <property type="match status" value="1"/>
</dbReference>
<comment type="catalytic activity">
    <reaction evidence="12">
        <text>O-phospho-L-seryl-[protein] + H2O = L-seryl-[protein] + phosphate</text>
        <dbReference type="Rhea" id="RHEA:20629"/>
        <dbReference type="Rhea" id="RHEA-COMP:9863"/>
        <dbReference type="Rhea" id="RHEA-COMP:11604"/>
        <dbReference type="ChEBI" id="CHEBI:15377"/>
        <dbReference type="ChEBI" id="CHEBI:29999"/>
        <dbReference type="ChEBI" id="CHEBI:43474"/>
        <dbReference type="ChEBI" id="CHEBI:83421"/>
        <dbReference type="EC" id="3.1.3.16"/>
    </reaction>
</comment>
<evidence type="ECO:0000256" key="12">
    <source>
        <dbReference type="ARBA" id="ARBA00047761"/>
    </source>
</evidence>
<keyword evidence="5" id="KW-0547">Nucleotide-binding</keyword>
<dbReference type="Gene3D" id="3.30.450.20">
    <property type="entry name" value="PAS domain"/>
    <property type="match status" value="1"/>
</dbReference>
<evidence type="ECO:0000256" key="4">
    <source>
        <dbReference type="ARBA" id="ARBA00022723"/>
    </source>
</evidence>
<dbReference type="InterPro" id="IPR000014">
    <property type="entry name" value="PAS"/>
</dbReference>
<dbReference type="SMART" id="SM00065">
    <property type="entry name" value="GAF"/>
    <property type="match status" value="1"/>
</dbReference>
<dbReference type="InterPro" id="IPR035965">
    <property type="entry name" value="PAS-like_dom_sf"/>
</dbReference>
<evidence type="ECO:0000256" key="15">
    <source>
        <dbReference type="ARBA" id="ARBA00081350"/>
    </source>
</evidence>
<keyword evidence="10" id="KW-0904">Protein phosphatase</keyword>
<dbReference type="Pfam" id="PF08448">
    <property type="entry name" value="PAS_4"/>
    <property type="match status" value="1"/>
</dbReference>
<keyword evidence="19" id="KW-1185">Reference proteome</keyword>
<comment type="function">
    <text evidence="13">Primarily acts as an independent SigF regulator that is sensitive to the osmosensory signal, mediating the cross talk of PknD with the SigF regulon. Possesses both phosphatase and kinase activities. The kinase domain functions as a classic anti-sigma factor-like kinase to phosphorylate the anti-anti-sigma factor domain at the canonical regulatory site, and the phosphatase domain antagonizes this activity.</text>
</comment>
<dbReference type="Gene3D" id="3.30.450.40">
    <property type="match status" value="1"/>
</dbReference>
<dbReference type="GO" id="GO:0046872">
    <property type="term" value="F:metal ion binding"/>
    <property type="evidence" value="ECO:0007669"/>
    <property type="project" value="UniProtKB-KW"/>
</dbReference>
<evidence type="ECO:0000256" key="3">
    <source>
        <dbReference type="ARBA" id="ARBA00022679"/>
    </source>
</evidence>
<dbReference type="SUPFAM" id="SSF55785">
    <property type="entry name" value="PYP-like sensor domain (PAS domain)"/>
    <property type="match status" value="1"/>
</dbReference>
<dbReference type="GO" id="GO:0005524">
    <property type="term" value="F:ATP binding"/>
    <property type="evidence" value="ECO:0007669"/>
    <property type="project" value="UniProtKB-KW"/>
</dbReference>
<dbReference type="Gene3D" id="3.30.565.10">
    <property type="entry name" value="Histidine kinase-like ATPase, C-terminal domain"/>
    <property type="match status" value="1"/>
</dbReference>
<dbReference type="InterPro" id="IPR003594">
    <property type="entry name" value="HATPase_dom"/>
</dbReference>
<evidence type="ECO:0000259" key="17">
    <source>
        <dbReference type="SMART" id="SM00331"/>
    </source>
</evidence>
<dbReference type="CDD" id="cd16936">
    <property type="entry name" value="HATPase_RsbW-like"/>
    <property type="match status" value="1"/>
</dbReference>
<dbReference type="NCBIfam" id="TIGR00229">
    <property type="entry name" value="sensory_box"/>
    <property type="match status" value="1"/>
</dbReference>
<evidence type="ECO:0000256" key="2">
    <source>
        <dbReference type="ARBA" id="ARBA00022553"/>
    </source>
</evidence>
<dbReference type="InterPro" id="IPR013656">
    <property type="entry name" value="PAS_4"/>
</dbReference>
<dbReference type="InterPro" id="IPR001932">
    <property type="entry name" value="PPM-type_phosphatase-like_dom"/>
</dbReference>
<comment type="caution">
    <text evidence="18">The sequence shown here is derived from an EMBL/GenBank/DDBJ whole genome shotgun (WGS) entry which is preliminary data.</text>
</comment>
<accession>A0A101NSS0</accession>
<dbReference type="InterPro" id="IPR003018">
    <property type="entry name" value="GAF"/>
</dbReference>